<dbReference type="EMBL" id="CM001259">
    <property type="protein sequence ID" value="EHH27620.1"/>
    <property type="molecule type" value="Genomic_DNA"/>
</dbReference>
<organism evidence="1">
    <name type="scientific">Macaca mulatta</name>
    <name type="common">Rhesus macaque</name>
    <dbReference type="NCBI Taxonomy" id="9544"/>
    <lineage>
        <taxon>Eukaryota</taxon>
        <taxon>Metazoa</taxon>
        <taxon>Chordata</taxon>
        <taxon>Craniata</taxon>
        <taxon>Vertebrata</taxon>
        <taxon>Euteleostomi</taxon>
        <taxon>Mammalia</taxon>
        <taxon>Eutheria</taxon>
        <taxon>Euarchontoglires</taxon>
        <taxon>Primates</taxon>
        <taxon>Haplorrhini</taxon>
        <taxon>Catarrhini</taxon>
        <taxon>Cercopithecidae</taxon>
        <taxon>Cercopithecinae</taxon>
        <taxon>Macaca</taxon>
    </lineage>
</organism>
<feature type="non-terminal residue" evidence="1">
    <location>
        <position position="1"/>
    </location>
</feature>
<dbReference type="Proteomes" id="UP000013456">
    <property type="component" value="Chromosome 7"/>
</dbReference>
<dbReference type="PANTHER" id="PTHR12138:SF162">
    <property type="entry name" value="CHROMOSOME UNDETERMINED SCAFFOLD_275, WHOLE GENOME SHOTGUN SEQUENCE"/>
    <property type="match status" value="1"/>
</dbReference>
<sequence length="37" mass="3969">HHAQLIFVFLVETGGFYHIGQAGLELLTSSNLPISAS</sequence>
<gene>
    <name evidence="1" type="ORF">EGK_17862</name>
</gene>
<protein>
    <submittedName>
        <fullName evidence="1">Uncharacterized protein</fullName>
    </submittedName>
</protein>
<name>G7MW08_MACMU</name>
<reference evidence="1" key="1">
    <citation type="journal article" date="2011" name="Nat. Biotechnol.">
        <title>Genome sequencing and comparison of two nonhuman primate animal models, the cynomolgus and Chinese rhesus macaques.</title>
        <authorList>
            <person name="Yan G."/>
            <person name="Zhang G."/>
            <person name="Fang X."/>
            <person name="Zhang Y."/>
            <person name="Li C."/>
            <person name="Ling F."/>
            <person name="Cooper D.N."/>
            <person name="Li Q."/>
            <person name="Li Y."/>
            <person name="van Gool A.J."/>
            <person name="Du H."/>
            <person name="Chen J."/>
            <person name="Chen R."/>
            <person name="Zhang P."/>
            <person name="Huang Z."/>
            <person name="Thompson J.R."/>
            <person name="Meng Y."/>
            <person name="Bai Y."/>
            <person name="Wang J."/>
            <person name="Zhuo M."/>
            <person name="Wang T."/>
            <person name="Huang Y."/>
            <person name="Wei L."/>
            <person name="Li J."/>
            <person name="Wang Z."/>
            <person name="Hu H."/>
            <person name="Yang P."/>
            <person name="Le L."/>
            <person name="Stenson P.D."/>
            <person name="Li B."/>
            <person name="Liu X."/>
            <person name="Ball E.V."/>
            <person name="An N."/>
            <person name="Huang Q."/>
            <person name="Zhang Y."/>
            <person name="Fan W."/>
            <person name="Zhang X."/>
            <person name="Li Y."/>
            <person name="Wang W."/>
            <person name="Katze M.G."/>
            <person name="Su B."/>
            <person name="Nielsen R."/>
            <person name="Yang H."/>
            <person name="Wang J."/>
            <person name="Wang X."/>
            <person name="Wang J."/>
        </authorList>
    </citation>
    <scope>NUCLEOTIDE SEQUENCE [LARGE SCALE GENOMIC DNA]</scope>
    <source>
        <strain evidence="1">CR-5</strain>
    </source>
</reference>
<dbReference type="AlphaFoldDB" id="G7MW08"/>
<dbReference type="PRINTS" id="PR02045">
    <property type="entry name" value="F138DOMAIN"/>
</dbReference>
<accession>G7MW08</accession>
<dbReference type="PANTHER" id="PTHR12138">
    <property type="entry name" value="PRIMATE-EXPANDED PROTEIN FAMILY"/>
    <property type="match status" value="1"/>
</dbReference>
<feature type="non-terminal residue" evidence="1">
    <location>
        <position position="37"/>
    </location>
</feature>
<proteinExistence type="predicted"/>
<evidence type="ECO:0000313" key="1">
    <source>
        <dbReference type="EMBL" id="EHH27620.1"/>
    </source>
</evidence>